<gene>
    <name evidence="2" type="ORF">GCM10023093_13780</name>
</gene>
<evidence type="ECO:0000313" key="3">
    <source>
        <dbReference type="Proteomes" id="UP001500067"/>
    </source>
</evidence>
<accession>A0ABP8NAL3</accession>
<organism evidence="2 3">
    <name type="scientific">Nemorincola caseinilytica</name>
    <dbReference type="NCBI Taxonomy" id="2054315"/>
    <lineage>
        <taxon>Bacteria</taxon>
        <taxon>Pseudomonadati</taxon>
        <taxon>Bacteroidota</taxon>
        <taxon>Chitinophagia</taxon>
        <taxon>Chitinophagales</taxon>
        <taxon>Chitinophagaceae</taxon>
        <taxon>Nemorincola</taxon>
    </lineage>
</organism>
<comment type="caution">
    <text evidence="2">The sequence shown here is derived from an EMBL/GenBank/DDBJ whole genome shotgun (WGS) entry which is preliminary data.</text>
</comment>
<dbReference type="Gene3D" id="2.50.20.10">
    <property type="entry name" value="Lipoprotein localisation LolA/LolB/LppX"/>
    <property type="match status" value="1"/>
</dbReference>
<keyword evidence="1" id="KW-0732">Signal</keyword>
<dbReference type="Proteomes" id="UP001500067">
    <property type="component" value="Unassembled WGS sequence"/>
</dbReference>
<reference evidence="3" key="1">
    <citation type="journal article" date="2019" name="Int. J. Syst. Evol. Microbiol.">
        <title>The Global Catalogue of Microorganisms (GCM) 10K type strain sequencing project: providing services to taxonomists for standard genome sequencing and annotation.</title>
        <authorList>
            <consortium name="The Broad Institute Genomics Platform"/>
            <consortium name="The Broad Institute Genome Sequencing Center for Infectious Disease"/>
            <person name="Wu L."/>
            <person name="Ma J."/>
        </authorList>
    </citation>
    <scope>NUCLEOTIDE SEQUENCE [LARGE SCALE GENOMIC DNA]</scope>
    <source>
        <strain evidence="3">JCM 32105</strain>
    </source>
</reference>
<proteinExistence type="predicted"/>
<keyword evidence="3" id="KW-1185">Reference proteome</keyword>
<evidence type="ECO:0008006" key="4">
    <source>
        <dbReference type="Google" id="ProtNLM"/>
    </source>
</evidence>
<protein>
    <recommendedName>
        <fullName evidence="4">Outer membrane lipoprotein-sorting protein</fullName>
    </recommendedName>
</protein>
<name>A0ABP8NAL3_9BACT</name>
<feature type="chain" id="PRO_5046774869" description="Outer membrane lipoprotein-sorting protein" evidence="1">
    <location>
        <begin position="19"/>
        <end position="244"/>
    </location>
</feature>
<sequence length="244" mass="28629">MRNIFTSVLLLIACTAWAGEGDPAMKKMYDRYHGKWHSSLRFVQETKRYRNDSLISTSTWYETIVYPRMFRIDLGVPDSGNCVIYRNDSAYIFRTHRLVRGRVDTNDLLFMLGGMYFAGSYDEVVSRYAVMGYDVRKGYEAEHNGKAVYVVGTANAQEKGNQIWIDKKRMRVVKFVKYSGKEKEEGVFEDHKKIGKGWCETEVTFYINGKLQQREYYRNIVAGKEYDPVLFSPATPWKYHWYKP</sequence>
<dbReference type="EMBL" id="BAABFA010000009">
    <property type="protein sequence ID" value="GAA4464107.1"/>
    <property type="molecule type" value="Genomic_DNA"/>
</dbReference>
<evidence type="ECO:0000256" key="1">
    <source>
        <dbReference type="SAM" id="SignalP"/>
    </source>
</evidence>
<evidence type="ECO:0000313" key="2">
    <source>
        <dbReference type="EMBL" id="GAA4464107.1"/>
    </source>
</evidence>
<dbReference type="RefSeq" id="WP_345080599.1">
    <property type="nucleotide sequence ID" value="NZ_BAABFA010000009.1"/>
</dbReference>
<feature type="signal peptide" evidence="1">
    <location>
        <begin position="1"/>
        <end position="18"/>
    </location>
</feature>